<organism evidence="1 2">
    <name type="scientific">Gordonia hydrophobica</name>
    <dbReference type="NCBI Taxonomy" id="40516"/>
    <lineage>
        <taxon>Bacteria</taxon>
        <taxon>Bacillati</taxon>
        <taxon>Actinomycetota</taxon>
        <taxon>Actinomycetes</taxon>
        <taxon>Mycobacteriales</taxon>
        <taxon>Gordoniaceae</taxon>
        <taxon>Gordonia</taxon>
    </lineage>
</organism>
<dbReference type="Proteomes" id="UP001479933">
    <property type="component" value="Chromosome"/>
</dbReference>
<evidence type="ECO:0000313" key="1">
    <source>
        <dbReference type="EMBL" id="WYY08612.1"/>
    </source>
</evidence>
<gene>
    <name evidence="1" type="ORF">RVF87_05975</name>
</gene>
<protein>
    <submittedName>
        <fullName evidence="1">Glycolipid-binding domain-containing protein</fullName>
    </submittedName>
</protein>
<name>A0ABZ2U4W6_9ACTN</name>
<keyword evidence="2" id="KW-1185">Reference proteome</keyword>
<dbReference type="EMBL" id="CP136137">
    <property type="protein sequence ID" value="WYY08612.1"/>
    <property type="molecule type" value="Genomic_DNA"/>
</dbReference>
<sequence>MNTFDASSVDTDVKAMLTWRNADGDRLEQVRLNTSGARVRAYGRIVAAATADCEAYSASYEFVTTDRGVTRRLSVRLLRAGGESSLDISRDMDGRWMVQTPTSTVRSDFDGAEVIDLALSPFFKGVPIRRFGIVDGAVRDDVTVVTLRLPDCEIDSVPMSYAGLGEGRVRITDPTGSVELTVDDAGVVRDYDGIAALL</sequence>
<accession>A0ABZ2U4W6</accession>
<proteinExistence type="predicted"/>
<dbReference type="InterPro" id="IPR009467">
    <property type="entry name" value="Glycolipid-bd_prot_put"/>
</dbReference>
<dbReference type="SUPFAM" id="SSF159275">
    <property type="entry name" value="PA1994-like"/>
    <property type="match status" value="1"/>
</dbReference>
<dbReference type="RefSeq" id="WP_066171680.1">
    <property type="nucleotide sequence ID" value="NZ_CP136137.1"/>
</dbReference>
<evidence type="ECO:0000313" key="2">
    <source>
        <dbReference type="Proteomes" id="UP001479933"/>
    </source>
</evidence>
<reference evidence="1 2" key="1">
    <citation type="journal article" date="2023" name="Virus Evol.">
        <title>Computational host range prediction-The good, the bad, and the ugly.</title>
        <authorList>
            <person name="Howell A.A."/>
            <person name="Versoza C.J."/>
            <person name="Pfeifer S.P."/>
        </authorList>
    </citation>
    <scope>NUCLEOTIDE SEQUENCE [LARGE SCALE GENOMIC DNA]</scope>
    <source>
        <strain evidence="1 2">1610/1b</strain>
    </source>
</reference>
<dbReference type="Pfam" id="PF06475">
    <property type="entry name" value="Glycolipid_bind"/>
    <property type="match status" value="1"/>
</dbReference>